<dbReference type="GO" id="GO:0000160">
    <property type="term" value="P:phosphorelay signal transduction system"/>
    <property type="evidence" value="ECO:0007669"/>
    <property type="project" value="InterPro"/>
</dbReference>
<dbReference type="GO" id="GO:0003677">
    <property type="term" value="F:DNA binding"/>
    <property type="evidence" value="ECO:0007669"/>
    <property type="project" value="UniProtKB-KW"/>
</dbReference>
<dbReference type="PROSITE" id="PS50043">
    <property type="entry name" value="HTH_LUXR_2"/>
    <property type="match status" value="1"/>
</dbReference>
<evidence type="ECO:0000259" key="7">
    <source>
        <dbReference type="PROSITE" id="PS50110"/>
    </source>
</evidence>
<dbReference type="PANTHER" id="PTHR43214">
    <property type="entry name" value="TWO-COMPONENT RESPONSE REGULATOR"/>
    <property type="match status" value="1"/>
</dbReference>
<dbReference type="EMBL" id="JACHJD010000002">
    <property type="protein sequence ID" value="MBB5102372.1"/>
    <property type="molecule type" value="Genomic_DNA"/>
</dbReference>
<dbReference type="CDD" id="cd06170">
    <property type="entry name" value="LuxR_C_like"/>
    <property type="match status" value="1"/>
</dbReference>
<keyword evidence="3 8" id="KW-0238">DNA-binding</keyword>
<feature type="modified residue" description="4-aspartylphosphate" evidence="5">
    <location>
        <position position="58"/>
    </location>
</feature>
<keyword evidence="9" id="KW-1185">Reference proteome</keyword>
<dbReference type="AlphaFoldDB" id="A0A7W8ER60"/>
<feature type="domain" description="Response regulatory" evidence="7">
    <location>
        <begin position="7"/>
        <end position="123"/>
    </location>
</feature>
<evidence type="ECO:0000256" key="5">
    <source>
        <dbReference type="PROSITE-ProRule" id="PRU00169"/>
    </source>
</evidence>
<dbReference type="SUPFAM" id="SSF52172">
    <property type="entry name" value="CheY-like"/>
    <property type="match status" value="1"/>
</dbReference>
<keyword evidence="4" id="KW-0804">Transcription</keyword>
<accession>A0A7W8ER60</accession>
<name>A0A7W8ER60_STRST</name>
<evidence type="ECO:0000256" key="2">
    <source>
        <dbReference type="ARBA" id="ARBA00023015"/>
    </source>
</evidence>
<keyword evidence="2" id="KW-0805">Transcription regulation</keyword>
<dbReference type="InterPro" id="IPR011006">
    <property type="entry name" value="CheY-like_superfamily"/>
</dbReference>
<dbReference type="SUPFAM" id="SSF46894">
    <property type="entry name" value="C-terminal effector domain of the bipartite response regulators"/>
    <property type="match status" value="1"/>
</dbReference>
<evidence type="ECO:0000256" key="3">
    <source>
        <dbReference type="ARBA" id="ARBA00023125"/>
    </source>
</evidence>
<dbReference type="CDD" id="cd17535">
    <property type="entry name" value="REC_NarL-like"/>
    <property type="match status" value="1"/>
</dbReference>
<feature type="domain" description="HTH luxR-type" evidence="6">
    <location>
        <begin position="149"/>
        <end position="215"/>
    </location>
</feature>
<dbReference type="GO" id="GO:0006355">
    <property type="term" value="P:regulation of DNA-templated transcription"/>
    <property type="evidence" value="ECO:0007669"/>
    <property type="project" value="InterPro"/>
</dbReference>
<reference evidence="8 9" key="1">
    <citation type="submission" date="2020-08" db="EMBL/GenBank/DDBJ databases">
        <title>Genomic Encyclopedia of Type Strains, Phase III (KMG-III): the genomes of soil and plant-associated and newly described type strains.</title>
        <authorList>
            <person name="Whitman W."/>
        </authorList>
    </citation>
    <scope>NUCLEOTIDE SEQUENCE [LARGE SCALE GENOMIC DNA]</scope>
    <source>
        <strain evidence="8 9">CECT 3146</strain>
    </source>
</reference>
<dbReference type="RefSeq" id="WP_212669211.1">
    <property type="nucleotide sequence ID" value="NZ_BMSQ01000009.1"/>
</dbReference>
<dbReference type="InterPro" id="IPR058245">
    <property type="entry name" value="NreC/VraR/RcsB-like_REC"/>
</dbReference>
<evidence type="ECO:0000313" key="9">
    <source>
        <dbReference type="Proteomes" id="UP000549009"/>
    </source>
</evidence>
<dbReference type="InterPro" id="IPR039420">
    <property type="entry name" value="WalR-like"/>
</dbReference>
<keyword evidence="1 5" id="KW-0597">Phosphoprotein</keyword>
<evidence type="ECO:0000259" key="6">
    <source>
        <dbReference type="PROSITE" id="PS50043"/>
    </source>
</evidence>
<evidence type="ECO:0000256" key="4">
    <source>
        <dbReference type="ARBA" id="ARBA00023163"/>
    </source>
</evidence>
<organism evidence="8 9">
    <name type="scientific">Streptomyces spectabilis</name>
    <dbReference type="NCBI Taxonomy" id="68270"/>
    <lineage>
        <taxon>Bacteria</taxon>
        <taxon>Bacillati</taxon>
        <taxon>Actinomycetota</taxon>
        <taxon>Actinomycetes</taxon>
        <taxon>Kitasatosporales</taxon>
        <taxon>Streptomycetaceae</taxon>
        <taxon>Streptomyces</taxon>
    </lineage>
</organism>
<evidence type="ECO:0000313" key="8">
    <source>
        <dbReference type="EMBL" id="MBB5102372.1"/>
    </source>
</evidence>
<dbReference type="PANTHER" id="PTHR43214:SF24">
    <property type="entry name" value="TRANSCRIPTIONAL REGULATORY PROTEIN NARL-RELATED"/>
    <property type="match status" value="1"/>
</dbReference>
<dbReference type="SMART" id="SM00448">
    <property type="entry name" value="REC"/>
    <property type="match status" value="1"/>
</dbReference>
<dbReference type="Proteomes" id="UP000549009">
    <property type="component" value="Unassembled WGS sequence"/>
</dbReference>
<comment type="caution">
    <text evidence="8">The sequence shown here is derived from an EMBL/GenBank/DDBJ whole genome shotgun (WGS) entry which is preliminary data.</text>
</comment>
<dbReference type="Pfam" id="PF00072">
    <property type="entry name" value="Response_reg"/>
    <property type="match status" value="1"/>
</dbReference>
<gene>
    <name evidence="8" type="ORF">FHS40_001425</name>
</gene>
<dbReference type="InterPro" id="IPR016032">
    <property type="entry name" value="Sig_transdc_resp-reg_C-effctor"/>
</dbReference>
<evidence type="ECO:0000256" key="1">
    <source>
        <dbReference type="ARBA" id="ARBA00022553"/>
    </source>
</evidence>
<dbReference type="InterPro" id="IPR001789">
    <property type="entry name" value="Sig_transdc_resp-reg_receiver"/>
</dbReference>
<protein>
    <submittedName>
        <fullName evidence="8">DNA-binding NarL/FixJ family response regulator</fullName>
    </submittedName>
</protein>
<dbReference type="Gene3D" id="3.40.50.2300">
    <property type="match status" value="1"/>
</dbReference>
<dbReference type="Pfam" id="PF00196">
    <property type="entry name" value="GerE"/>
    <property type="match status" value="1"/>
</dbReference>
<proteinExistence type="predicted"/>
<dbReference type="PROSITE" id="PS50110">
    <property type="entry name" value="RESPONSE_REGULATORY"/>
    <property type="match status" value="1"/>
</dbReference>
<sequence>MTEQSIRVVIADDHAFTRYGLRVLLESDAGITVVAEARDGREAVEQTIGLRPDVVIMDVRMPNGSGLWATREIRRAHPDTKVLVHSEYETDPNVMAAMRAGASGFLMKAGDVTQIIRAVRDVAAGAWIFNLSDTSRMRPWFDELRTARRDGAFPELTPREREILNLIATPSQTTAGVAARLGISTKRVENAVTDIKTKLGAADRAQLIAMARAAGLGTGP</sequence>
<dbReference type="SMART" id="SM00421">
    <property type="entry name" value="HTH_LUXR"/>
    <property type="match status" value="1"/>
</dbReference>
<dbReference type="InterPro" id="IPR000792">
    <property type="entry name" value="Tscrpt_reg_LuxR_C"/>
</dbReference>